<feature type="compositionally biased region" description="Low complexity" evidence="1">
    <location>
        <begin position="234"/>
        <end position="243"/>
    </location>
</feature>
<feature type="compositionally biased region" description="Basic residues" evidence="1">
    <location>
        <begin position="401"/>
        <end position="416"/>
    </location>
</feature>
<feature type="compositionally biased region" description="Basic residues" evidence="1">
    <location>
        <begin position="208"/>
        <end position="222"/>
    </location>
</feature>
<feature type="compositionally biased region" description="Low complexity" evidence="1">
    <location>
        <begin position="123"/>
        <end position="141"/>
    </location>
</feature>
<feature type="compositionally biased region" description="Basic residues" evidence="1">
    <location>
        <begin position="542"/>
        <end position="554"/>
    </location>
</feature>
<accession>A0A0N4ZZU0</accession>
<feature type="region of interest" description="Disordered" evidence="1">
    <location>
        <begin position="330"/>
        <end position="599"/>
    </location>
</feature>
<organism evidence="2 3">
    <name type="scientific">Parastrongyloides trichosuri</name>
    <name type="common">Possum-specific nematode worm</name>
    <dbReference type="NCBI Taxonomy" id="131310"/>
    <lineage>
        <taxon>Eukaryota</taxon>
        <taxon>Metazoa</taxon>
        <taxon>Ecdysozoa</taxon>
        <taxon>Nematoda</taxon>
        <taxon>Chromadorea</taxon>
        <taxon>Rhabditida</taxon>
        <taxon>Tylenchina</taxon>
        <taxon>Panagrolaimomorpha</taxon>
        <taxon>Strongyloidoidea</taxon>
        <taxon>Strongyloididae</taxon>
        <taxon>Parastrongyloides</taxon>
    </lineage>
</organism>
<proteinExistence type="predicted"/>
<dbReference type="AlphaFoldDB" id="A0A0N4ZZU0"/>
<name>A0A0N4ZZU0_PARTI</name>
<feature type="compositionally biased region" description="Basic and acidic residues" evidence="1">
    <location>
        <begin position="501"/>
        <end position="521"/>
    </location>
</feature>
<protein>
    <submittedName>
        <fullName evidence="3">DNA-directed DNA polymerase</fullName>
    </submittedName>
</protein>
<evidence type="ECO:0000313" key="2">
    <source>
        <dbReference type="Proteomes" id="UP000038045"/>
    </source>
</evidence>
<keyword evidence="2" id="KW-1185">Reference proteome</keyword>
<feature type="compositionally biased region" description="Low complexity" evidence="1">
    <location>
        <begin position="465"/>
        <end position="474"/>
    </location>
</feature>
<dbReference type="Proteomes" id="UP000038045">
    <property type="component" value="Unplaced"/>
</dbReference>
<feature type="compositionally biased region" description="Low complexity" evidence="1">
    <location>
        <begin position="368"/>
        <end position="394"/>
    </location>
</feature>
<feature type="compositionally biased region" description="Basic and acidic residues" evidence="1">
    <location>
        <begin position="148"/>
        <end position="160"/>
    </location>
</feature>
<feature type="region of interest" description="Disordered" evidence="1">
    <location>
        <begin position="106"/>
        <end position="245"/>
    </location>
</feature>
<evidence type="ECO:0000256" key="1">
    <source>
        <dbReference type="SAM" id="MobiDB-lite"/>
    </source>
</evidence>
<feature type="compositionally biased region" description="Basic and acidic residues" evidence="1">
    <location>
        <begin position="559"/>
        <end position="572"/>
    </location>
</feature>
<evidence type="ECO:0000313" key="3">
    <source>
        <dbReference type="WBParaSite" id="PTRK_0001452700.1"/>
    </source>
</evidence>
<feature type="compositionally biased region" description="Basic residues" evidence="1">
    <location>
        <begin position="22"/>
        <end position="33"/>
    </location>
</feature>
<feature type="compositionally biased region" description="Low complexity" evidence="1">
    <location>
        <begin position="169"/>
        <end position="186"/>
    </location>
</feature>
<feature type="compositionally biased region" description="Basic and acidic residues" evidence="1">
    <location>
        <begin position="348"/>
        <end position="363"/>
    </location>
</feature>
<sequence length="599" mass="63856">AGVRQRAGRAGRFAGARLPHADRRRRPERRGRLGRALAGGHGRLPAGRHPLVRGGAALRLAAAGRDLQDVAVAGFLHPPDAAPVPAHRRAGAAGLQVPAGCGGPVHRHGGADGHRLPSLPAVRPGGLPHLGRLGPAAGRPVPQRRQRRPGDPRHVRRDGPGRAGGGAGAVHPGALPAAQDPAAQPARHSAPVGGRTDAMAPGRPQRAGLRRAARGAARRTTHPGRDRRGPEGPPARAGRQGAGFRHRRLLRLPQRGIGRATGVAAAGRRLSQYLGPARRIRGLGRAQAARARARRIIPASARDLGGRPRQGERHAVVVLGRRRYRRLLRRSPGSGWRGRDLPGAPRARRADPRARPAHPEPAGRRHAAPQARHAADPAGQLRRGGAQLQGLRPGQLDRCHPPRSRCEHRRAAHHERRAAVRPAGPRVRTPPRAGRPVPDQRHARPRRRGGAPGQARQHRLRRTRGPGPQRALRGAGAGAGRGRVLQPPERRDLPGHLGKIRVPDHAGGRHLHDARLRGADRLHRRRPGHPAHAAAGIAGGGRRLRPRGSPRGRRIGAQDPHRSVPAHDRLDVPRPAPGPAGRGRPHRGRHAAPGPHPGR</sequence>
<feature type="region of interest" description="Disordered" evidence="1">
    <location>
        <begin position="1"/>
        <end position="49"/>
    </location>
</feature>
<reference evidence="3" key="1">
    <citation type="submission" date="2017-02" db="UniProtKB">
        <authorList>
            <consortium name="WormBaseParasite"/>
        </authorList>
    </citation>
    <scope>IDENTIFICATION</scope>
</reference>
<feature type="compositionally biased region" description="Low complexity" evidence="1">
    <location>
        <begin position="420"/>
        <end position="437"/>
    </location>
</feature>
<dbReference type="WBParaSite" id="PTRK_0001452700.1">
    <property type="protein sequence ID" value="PTRK_0001452700.1"/>
    <property type="gene ID" value="PTRK_0001452700"/>
</dbReference>
<feature type="compositionally biased region" description="Low complexity" evidence="1">
    <location>
        <begin position="1"/>
        <end position="18"/>
    </location>
</feature>